<proteinExistence type="predicted"/>
<dbReference type="AlphaFoldDB" id="A0AA88XIL1"/>
<name>A0AA88XIL1_9ASTE</name>
<gene>
    <name evidence="1" type="ORF">RJ639_002012</name>
</gene>
<evidence type="ECO:0000313" key="1">
    <source>
        <dbReference type="EMBL" id="KAK3043433.1"/>
    </source>
</evidence>
<comment type="caution">
    <text evidence="1">The sequence shown here is derived from an EMBL/GenBank/DDBJ whole genome shotgun (WGS) entry which is preliminary data.</text>
</comment>
<sequence>MAVSGAGDRLQELKAFDESKAGVKGLVNAGVTKIPRIFSNFDLYESPYANWRDTLFCVMGPDPLDPQELPELVLCCLICMEQSTDISGSKESSAETLMDYDEGRELKALNDTQAGVKGLVDGGVISVLKISVRQRMSLMRTSTIAGPS</sequence>
<dbReference type="Proteomes" id="UP001188597">
    <property type="component" value="Unassembled WGS sequence"/>
</dbReference>
<dbReference type="EMBL" id="JAVXUP010000006">
    <property type="protein sequence ID" value="KAK3043433.1"/>
    <property type="molecule type" value="Genomic_DNA"/>
</dbReference>
<evidence type="ECO:0000313" key="2">
    <source>
        <dbReference type="Proteomes" id="UP001188597"/>
    </source>
</evidence>
<organism evidence="1 2">
    <name type="scientific">Escallonia herrerae</name>
    <dbReference type="NCBI Taxonomy" id="1293975"/>
    <lineage>
        <taxon>Eukaryota</taxon>
        <taxon>Viridiplantae</taxon>
        <taxon>Streptophyta</taxon>
        <taxon>Embryophyta</taxon>
        <taxon>Tracheophyta</taxon>
        <taxon>Spermatophyta</taxon>
        <taxon>Magnoliopsida</taxon>
        <taxon>eudicotyledons</taxon>
        <taxon>Gunneridae</taxon>
        <taxon>Pentapetalae</taxon>
        <taxon>asterids</taxon>
        <taxon>campanulids</taxon>
        <taxon>Escalloniales</taxon>
        <taxon>Escalloniaceae</taxon>
        <taxon>Escallonia</taxon>
    </lineage>
</organism>
<keyword evidence="2" id="KW-1185">Reference proteome</keyword>
<reference evidence="1" key="1">
    <citation type="submission" date="2022-12" db="EMBL/GenBank/DDBJ databases">
        <title>Draft genome assemblies for two species of Escallonia (Escalloniales).</title>
        <authorList>
            <person name="Chanderbali A."/>
            <person name="Dervinis C."/>
            <person name="Anghel I."/>
            <person name="Soltis D."/>
            <person name="Soltis P."/>
            <person name="Zapata F."/>
        </authorList>
    </citation>
    <scope>NUCLEOTIDE SEQUENCE</scope>
    <source>
        <strain evidence="1">UCBG64.0493</strain>
        <tissue evidence="1">Leaf</tissue>
    </source>
</reference>
<accession>A0AA88XIL1</accession>
<protein>
    <submittedName>
        <fullName evidence="1">Uncharacterized protein</fullName>
    </submittedName>
</protein>